<dbReference type="GO" id="GO:0005524">
    <property type="term" value="F:ATP binding"/>
    <property type="evidence" value="ECO:0007669"/>
    <property type="project" value="UniProtKB-KW"/>
</dbReference>
<evidence type="ECO:0000256" key="1">
    <source>
        <dbReference type="ARBA" id="ARBA00005187"/>
    </source>
</evidence>
<evidence type="ECO:0000313" key="7">
    <source>
        <dbReference type="EMBL" id="REL28753.1"/>
    </source>
</evidence>
<organism evidence="7 8">
    <name type="scientific">Thalassotalea euphylliae</name>
    <dbReference type="NCBI Taxonomy" id="1655234"/>
    <lineage>
        <taxon>Bacteria</taxon>
        <taxon>Pseudomonadati</taxon>
        <taxon>Pseudomonadota</taxon>
        <taxon>Gammaproteobacteria</taxon>
        <taxon>Alteromonadales</taxon>
        <taxon>Colwelliaceae</taxon>
        <taxon>Thalassotalea</taxon>
    </lineage>
</organism>
<dbReference type="EMBL" id="QUOU01000001">
    <property type="protein sequence ID" value="REL28753.1"/>
    <property type="molecule type" value="Genomic_DNA"/>
</dbReference>
<comment type="pathway">
    <text evidence="1">Amino-acid biosynthesis; L-asparagine biosynthesis; L-asparagine from L-aspartate (L-Gln route): step 1/1.</text>
</comment>
<dbReference type="GO" id="GO:0006529">
    <property type="term" value="P:asparagine biosynthetic process"/>
    <property type="evidence" value="ECO:0007669"/>
    <property type="project" value="InterPro"/>
</dbReference>
<dbReference type="SUPFAM" id="SSF52402">
    <property type="entry name" value="Adenine nucleotide alpha hydrolases-like"/>
    <property type="match status" value="1"/>
</dbReference>
<dbReference type="InterPro" id="IPR029055">
    <property type="entry name" value="Ntn_hydrolases_N"/>
</dbReference>
<feature type="domain" description="Asparagine synthetase" evidence="6">
    <location>
        <begin position="178"/>
        <end position="552"/>
    </location>
</feature>
<dbReference type="CDD" id="cd01991">
    <property type="entry name" value="Asn_synthase_B_C"/>
    <property type="match status" value="1"/>
</dbReference>
<evidence type="ECO:0000259" key="6">
    <source>
        <dbReference type="Pfam" id="PF00733"/>
    </source>
</evidence>
<protein>
    <recommendedName>
        <fullName evidence="3">asparagine synthase (glutamine-hydrolyzing)</fullName>
        <ecNumber evidence="3">6.3.5.4</ecNumber>
    </recommendedName>
</protein>
<dbReference type="Gene3D" id="3.40.50.620">
    <property type="entry name" value="HUPs"/>
    <property type="match status" value="2"/>
</dbReference>
<feature type="site" description="Important for beta-aspartyl-AMP intermediate formation" evidence="5">
    <location>
        <position position="294"/>
    </location>
</feature>
<sequence length="557" mass="62108">MNVKLVSDKPMTQIADEQFFVAVLGNIDNTSAQDILDKLAKGEKLSNFYQQLSGRFVLVIANQHDSTLTLVNDFIGQLPCYYAEHGGEITISHSLKLLKTAVQQTLEISEQAIFNYMYFHCIPSPTTIYKTVCKLEPGKAVTFDRTLQRSTHALYAPEFSMNVQDKQSLHQECLDIIETTVKQQASGNCGAFLSGGLDSSTVSGMLAKHQTPAKTFSIGFEAEGYDETPYAKITANHFDTQHQVLYLQPEQAAEAFVSVAQYFDEPFGNSSSMAAYFCAQFAKQHGVDTLLAGDGGDELFAGNERYAKQKQFELYYSLPSPMRALMNATLNNAVMAGIPGISKAASYVRQAEVKLPARLQSYNFINIVGLAEMFTPTFLSKVDVNQPIAQLAQRYQESNGEHPVDNMLYLDWKFTLADNDLVKVNKMCELAGVEVKFPLLDKALVDFSCKVPADVKLPGYELRDFYKQACRGFLADETLDKSKHGFGLPFGVWLKENETLKNIALDALQQFKARNIVSESLINKALDAHHSVHAGYYGELIWIMVVLELWLQGNESR</sequence>
<dbReference type="Proteomes" id="UP000256478">
    <property type="component" value="Unassembled WGS sequence"/>
</dbReference>
<dbReference type="InterPro" id="IPR051786">
    <property type="entry name" value="ASN_synthetase/amidase"/>
</dbReference>
<dbReference type="GO" id="GO:0005829">
    <property type="term" value="C:cytosol"/>
    <property type="evidence" value="ECO:0007669"/>
    <property type="project" value="TreeGrafter"/>
</dbReference>
<evidence type="ECO:0000256" key="4">
    <source>
        <dbReference type="ARBA" id="ARBA00048741"/>
    </source>
</evidence>
<dbReference type="PANTHER" id="PTHR43284:SF1">
    <property type="entry name" value="ASPARAGINE SYNTHETASE"/>
    <property type="match status" value="1"/>
</dbReference>
<dbReference type="Gene3D" id="3.60.20.10">
    <property type="entry name" value="Glutamine Phosphoribosylpyrophosphate, subunit 1, domain 1"/>
    <property type="match status" value="1"/>
</dbReference>
<dbReference type="EC" id="6.3.5.4" evidence="3"/>
<dbReference type="SUPFAM" id="SSF56235">
    <property type="entry name" value="N-terminal nucleophile aminohydrolases (Ntn hydrolases)"/>
    <property type="match status" value="1"/>
</dbReference>
<dbReference type="InterPro" id="IPR006426">
    <property type="entry name" value="Asn_synth_AEB"/>
</dbReference>
<evidence type="ECO:0000256" key="5">
    <source>
        <dbReference type="PIRSR" id="PIRSR001589-3"/>
    </source>
</evidence>
<evidence type="ECO:0000256" key="3">
    <source>
        <dbReference type="ARBA" id="ARBA00012737"/>
    </source>
</evidence>
<dbReference type="PIRSF" id="PIRSF001589">
    <property type="entry name" value="Asn_synthetase_glu-h"/>
    <property type="match status" value="1"/>
</dbReference>
<gene>
    <name evidence="7" type="ORF">DXX93_00675</name>
</gene>
<comment type="catalytic activity">
    <reaction evidence="4">
        <text>L-aspartate + L-glutamine + ATP + H2O = L-asparagine + L-glutamate + AMP + diphosphate + H(+)</text>
        <dbReference type="Rhea" id="RHEA:12228"/>
        <dbReference type="ChEBI" id="CHEBI:15377"/>
        <dbReference type="ChEBI" id="CHEBI:15378"/>
        <dbReference type="ChEBI" id="CHEBI:29985"/>
        <dbReference type="ChEBI" id="CHEBI:29991"/>
        <dbReference type="ChEBI" id="CHEBI:30616"/>
        <dbReference type="ChEBI" id="CHEBI:33019"/>
        <dbReference type="ChEBI" id="CHEBI:58048"/>
        <dbReference type="ChEBI" id="CHEBI:58359"/>
        <dbReference type="ChEBI" id="CHEBI:456215"/>
        <dbReference type="EC" id="6.3.5.4"/>
    </reaction>
</comment>
<dbReference type="InterPro" id="IPR014729">
    <property type="entry name" value="Rossmann-like_a/b/a_fold"/>
</dbReference>
<reference evidence="7 8" key="1">
    <citation type="submission" date="2018-08" db="EMBL/GenBank/DDBJ databases">
        <title>Thalassotalea euphylliae genome.</title>
        <authorList>
            <person name="Summers S."/>
            <person name="Rice S.A."/>
            <person name="Freckelton M.L."/>
            <person name="Nedved B.T."/>
            <person name="Hadfield M.G."/>
        </authorList>
    </citation>
    <scope>NUCLEOTIDE SEQUENCE [LARGE SCALE GENOMIC DNA]</scope>
    <source>
        <strain evidence="7 8">H1</strain>
    </source>
</reference>
<comment type="similarity">
    <text evidence="2">Belongs to the asparagine synthetase family.</text>
</comment>
<dbReference type="InterPro" id="IPR001962">
    <property type="entry name" value="Asn_synthase"/>
</dbReference>
<evidence type="ECO:0000256" key="2">
    <source>
        <dbReference type="ARBA" id="ARBA00005752"/>
    </source>
</evidence>
<accession>A0A3E0TWN2</accession>
<dbReference type="OrthoDB" id="9763290at2"/>
<name>A0A3E0TWN2_9GAMM</name>
<proteinExistence type="inferred from homology"/>
<dbReference type="Pfam" id="PF00733">
    <property type="entry name" value="Asn_synthase"/>
    <property type="match status" value="1"/>
</dbReference>
<dbReference type="AlphaFoldDB" id="A0A3E0TWN2"/>
<comment type="caution">
    <text evidence="7">The sequence shown here is derived from an EMBL/GenBank/DDBJ whole genome shotgun (WGS) entry which is preliminary data.</text>
</comment>
<dbReference type="PANTHER" id="PTHR43284">
    <property type="entry name" value="ASPARAGINE SYNTHETASE (GLUTAMINE-HYDROLYZING)"/>
    <property type="match status" value="1"/>
</dbReference>
<dbReference type="GO" id="GO:0004066">
    <property type="term" value="F:asparagine synthase (glutamine-hydrolyzing) activity"/>
    <property type="evidence" value="ECO:0007669"/>
    <property type="project" value="UniProtKB-EC"/>
</dbReference>
<evidence type="ECO:0000313" key="8">
    <source>
        <dbReference type="Proteomes" id="UP000256478"/>
    </source>
</evidence>